<feature type="domain" description="XPG-I" evidence="11">
    <location>
        <begin position="144"/>
        <end position="218"/>
    </location>
</feature>
<dbReference type="Pfam" id="PF00867">
    <property type="entry name" value="XPG_I"/>
    <property type="match status" value="1"/>
</dbReference>
<evidence type="ECO:0000256" key="4">
    <source>
        <dbReference type="ARBA" id="ARBA00022763"/>
    </source>
</evidence>
<comment type="similarity">
    <text evidence="9">Belongs to the XPG/RAD2 endonuclease family. EXO1 subfamily.</text>
</comment>
<dbReference type="InterPro" id="IPR036279">
    <property type="entry name" value="5-3_exonuclease_C_sf"/>
</dbReference>
<feature type="compositionally biased region" description="Basic residues" evidence="10">
    <location>
        <begin position="225"/>
        <end position="239"/>
    </location>
</feature>
<evidence type="ECO:0000256" key="10">
    <source>
        <dbReference type="SAM" id="MobiDB-lite"/>
    </source>
</evidence>
<dbReference type="InterPro" id="IPR006086">
    <property type="entry name" value="XPG-I_dom"/>
</dbReference>
<evidence type="ECO:0000259" key="12">
    <source>
        <dbReference type="SMART" id="SM00485"/>
    </source>
</evidence>
<name>A0ABP0L2G1_9DINO</name>
<dbReference type="PANTHER" id="PTHR11081:SF8">
    <property type="entry name" value="EXONUCLEASE 1"/>
    <property type="match status" value="1"/>
</dbReference>
<comment type="cofactor">
    <cofactor evidence="9">
        <name>Mg(2+)</name>
        <dbReference type="ChEBI" id="CHEBI:18420"/>
    </cofactor>
    <text evidence="9">Binds 2 magnesium ions per subunit. They probably participate in the reaction catalyzed by the enzyme. May bind an additional third magnesium ion after substrate binding.</text>
</comment>
<keyword evidence="2" id="KW-0597">Phosphoprotein</keyword>
<feature type="domain" description="XPG N-terminal" evidence="12">
    <location>
        <begin position="1"/>
        <end position="99"/>
    </location>
</feature>
<keyword evidence="9 13" id="KW-0269">Exonuclease</keyword>
<feature type="compositionally biased region" description="Basic and acidic residues" evidence="10">
    <location>
        <begin position="625"/>
        <end position="638"/>
    </location>
</feature>
<keyword evidence="7 9" id="KW-0234">DNA repair</keyword>
<evidence type="ECO:0000256" key="2">
    <source>
        <dbReference type="ARBA" id="ARBA00022553"/>
    </source>
</evidence>
<evidence type="ECO:0000256" key="8">
    <source>
        <dbReference type="ARBA" id="ARBA00023242"/>
    </source>
</evidence>
<keyword evidence="8 9" id="KW-0539">Nucleus</keyword>
<proteinExistence type="inferred from homology"/>
<dbReference type="PANTHER" id="PTHR11081">
    <property type="entry name" value="FLAP ENDONUCLEASE FAMILY MEMBER"/>
    <property type="match status" value="1"/>
</dbReference>
<keyword evidence="9" id="KW-0228">DNA excision</keyword>
<comment type="subcellular location">
    <subcellularLocation>
        <location evidence="1 9">Nucleus</location>
    </subcellularLocation>
</comment>
<dbReference type="SMART" id="SM00485">
    <property type="entry name" value="XPGN"/>
    <property type="match status" value="1"/>
</dbReference>
<dbReference type="InterPro" id="IPR029060">
    <property type="entry name" value="PIN-like_dom_sf"/>
</dbReference>
<dbReference type="EC" id="3.1.-.-" evidence="9"/>
<evidence type="ECO:0000256" key="3">
    <source>
        <dbReference type="ARBA" id="ARBA00022722"/>
    </source>
</evidence>
<dbReference type="InterPro" id="IPR044752">
    <property type="entry name" value="PIN-like_EXO1"/>
</dbReference>
<feature type="region of interest" description="Disordered" evidence="10">
    <location>
        <begin position="217"/>
        <end position="268"/>
    </location>
</feature>
<dbReference type="Gene3D" id="1.10.150.20">
    <property type="entry name" value="5' to 3' exonuclease, C-terminal subdomain"/>
    <property type="match status" value="1"/>
</dbReference>
<evidence type="ECO:0000256" key="6">
    <source>
        <dbReference type="ARBA" id="ARBA00023128"/>
    </source>
</evidence>
<dbReference type="PROSITE" id="PS00842">
    <property type="entry name" value="XPG_2"/>
    <property type="match status" value="1"/>
</dbReference>
<dbReference type="SMART" id="SM00484">
    <property type="entry name" value="XPGI"/>
    <property type="match status" value="1"/>
</dbReference>
<dbReference type="CDD" id="cd09857">
    <property type="entry name" value="PIN_EXO1"/>
    <property type="match status" value="1"/>
</dbReference>
<protein>
    <recommendedName>
        <fullName evidence="9">Exonuclease 1</fullName>
        <ecNumber evidence="9">3.1.-.-</ecNumber>
    </recommendedName>
</protein>
<feature type="region of interest" description="Disordered" evidence="10">
    <location>
        <begin position="625"/>
        <end position="679"/>
    </location>
</feature>
<evidence type="ECO:0000256" key="9">
    <source>
        <dbReference type="RuleBase" id="RU910737"/>
    </source>
</evidence>
<keyword evidence="9" id="KW-0238">DNA-binding</keyword>
<organism evidence="13 14">
    <name type="scientific">Durusdinium trenchii</name>
    <dbReference type="NCBI Taxonomy" id="1381693"/>
    <lineage>
        <taxon>Eukaryota</taxon>
        <taxon>Sar</taxon>
        <taxon>Alveolata</taxon>
        <taxon>Dinophyceae</taxon>
        <taxon>Suessiales</taxon>
        <taxon>Symbiodiniaceae</taxon>
        <taxon>Durusdinium</taxon>
    </lineage>
</organism>
<accession>A0ABP0L2G1</accession>
<comment type="function">
    <text evidence="9">5'-&gt;3' double-stranded DNA exonuclease which may also possess a cryptic 3'-&gt;5' double-stranded DNA exonuclease activity. Functions in DNA mismatch repair.</text>
</comment>
<dbReference type="EMBL" id="CAXAMM010013947">
    <property type="protein sequence ID" value="CAK9032600.1"/>
    <property type="molecule type" value="Genomic_DNA"/>
</dbReference>
<evidence type="ECO:0000256" key="7">
    <source>
        <dbReference type="ARBA" id="ARBA00023204"/>
    </source>
</evidence>
<dbReference type="InterPro" id="IPR006085">
    <property type="entry name" value="XPG_DNA_repair_N"/>
</dbReference>
<feature type="compositionally biased region" description="Basic and acidic residues" evidence="10">
    <location>
        <begin position="483"/>
        <end position="494"/>
    </location>
</feature>
<keyword evidence="6" id="KW-0496">Mitochondrion</keyword>
<dbReference type="PRINTS" id="PR00853">
    <property type="entry name" value="XPGRADSUPER"/>
</dbReference>
<keyword evidence="4 9" id="KW-0227">DNA damage</keyword>
<evidence type="ECO:0000313" key="14">
    <source>
        <dbReference type="Proteomes" id="UP001642464"/>
    </source>
</evidence>
<keyword evidence="9" id="KW-0479">Metal-binding</keyword>
<feature type="region of interest" description="Disordered" evidence="10">
    <location>
        <begin position="474"/>
        <end position="494"/>
    </location>
</feature>
<dbReference type="GO" id="GO:0004527">
    <property type="term" value="F:exonuclease activity"/>
    <property type="evidence" value="ECO:0007669"/>
    <property type="project" value="UniProtKB-KW"/>
</dbReference>
<keyword evidence="5 9" id="KW-0378">Hydrolase</keyword>
<dbReference type="Proteomes" id="UP001642464">
    <property type="component" value="Unassembled WGS sequence"/>
</dbReference>
<sequence>MGIQGLLPFLKSYVKKKHIEEFHGTTIGVDAMCWMHKGAYACSRELVIGQDTDKFVRFFLKMCELLRYYRIKPIIVFDGEKLPAKAKEDQRRNQVREESRLKALELMQRKESGEAVEEREVASKCEMAIKVTSSMISRLQSALKELSIDFLVAPYEADAQLAYMCRQGWITTAISEDSDLLAYGCPSTFFKMDKYGNGEHIALPCLQVDHAGSEADKLDAPLVPKVKKPEKGKRGKKQSAPKEKSEEGAPDEEGESKAGAAKGKNKGDEMQVQSNLNCWSPEKFAEFCVFCGTDYKEPDTNIKKFGIKTAFTLMCTHSTARGVINWMAEQQKFQDRLPCKGSEYMSRFERIIAVFWHHVVFNPKRGECTSIASSFPLTAAYRVLEDLNLEEVCGVRFGREIALQVAKGELDPRSRQVKTLEPLSFAERRAIDFLLAEKRSEQMDYRVKVALEAEEAKRQAEVEQDHSLREIEQEEVNQVVEPSQKDAAQENQDRELRLLPGDLRKLMEIRNALKKNKVEESKPEPVENHKSKNPFAKKRVATPCHSRTPSVPIPMVKRARAVTPPSVPQTPLIPPEGQRLKDIAAHPRGGSGAKEAAYAVLIQRGFAPQLEDKEKAKLKYFFGSKKTDAPRQEEKVESKLAGWKPRSWEEDEDEERSTVGRNVLSIRNGNNGLWRKSWT</sequence>
<dbReference type="SUPFAM" id="SSF47807">
    <property type="entry name" value="5' to 3' exonuclease, C-terminal subdomain"/>
    <property type="match status" value="1"/>
</dbReference>
<reference evidence="13 14" key="1">
    <citation type="submission" date="2024-02" db="EMBL/GenBank/DDBJ databases">
        <authorList>
            <person name="Chen Y."/>
            <person name="Shah S."/>
            <person name="Dougan E. K."/>
            <person name="Thang M."/>
            <person name="Chan C."/>
        </authorList>
    </citation>
    <scope>NUCLEOTIDE SEQUENCE [LARGE SCALE GENOMIC DNA]</scope>
</reference>
<dbReference type="InterPro" id="IPR006084">
    <property type="entry name" value="XPG/Rad2"/>
</dbReference>
<dbReference type="Gene3D" id="3.40.50.1010">
    <property type="entry name" value="5'-nuclease"/>
    <property type="match status" value="1"/>
</dbReference>
<dbReference type="SUPFAM" id="SSF88723">
    <property type="entry name" value="PIN domain-like"/>
    <property type="match status" value="1"/>
</dbReference>
<dbReference type="PROSITE" id="PS00841">
    <property type="entry name" value="XPG_1"/>
    <property type="match status" value="1"/>
</dbReference>
<evidence type="ECO:0000256" key="5">
    <source>
        <dbReference type="ARBA" id="ARBA00022801"/>
    </source>
</evidence>
<dbReference type="InterPro" id="IPR019974">
    <property type="entry name" value="XPG_CS"/>
</dbReference>
<evidence type="ECO:0000259" key="11">
    <source>
        <dbReference type="SMART" id="SM00484"/>
    </source>
</evidence>
<keyword evidence="3 9" id="KW-0540">Nuclease</keyword>
<evidence type="ECO:0000313" key="13">
    <source>
        <dbReference type="EMBL" id="CAK9032600.1"/>
    </source>
</evidence>
<keyword evidence="9" id="KW-0267">Excision nuclease</keyword>
<dbReference type="Pfam" id="PF00752">
    <property type="entry name" value="XPG_N"/>
    <property type="match status" value="1"/>
</dbReference>
<comment type="caution">
    <text evidence="13">The sequence shown here is derived from an EMBL/GenBank/DDBJ whole genome shotgun (WGS) entry which is preliminary data.</text>
</comment>
<keyword evidence="9" id="KW-0460">Magnesium</keyword>
<keyword evidence="14" id="KW-1185">Reference proteome</keyword>
<evidence type="ECO:0000256" key="1">
    <source>
        <dbReference type="ARBA" id="ARBA00004123"/>
    </source>
</evidence>
<gene>
    <name evidence="13" type="ORF">SCF082_LOCUS20142</name>
</gene>